<dbReference type="Pfam" id="PF22016">
    <property type="entry name" value="DUF6933"/>
    <property type="match status" value="1"/>
</dbReference>
<evidence type="ECO:0000259" key="1">
    <source>
        <dbReference type="Pfam" id="PF22016"/>
    </source>
</evidence>
<dbReference type="AlphaFoldDB" id="A0A1I2LV14"/>
<evidence type="ECO:0000313" key="3">
    <source>
        <dbReference type="Proteomes" id="UP000198897"/>
    </source>
</evidence>
<sequence length="167" mass="19289">MFVIGATKKLQSQIDKTIESTEEYEQIPQIYQWQANLIKVNGRKCLILMNNSTALNLTLFGLESPQFENIDNVIKGSMNQLFQTLGIEESIAEKMLETSQEIVYTKTSSRQTLGLMNEVKASIEQQTKNKEYKDIDAVTINQKNNRMIFKALEGQTPLYTFQRYFEE</sequence>
<keyword evidence="3" id="KW-1185">Reference proteome</keyword>
<name>A0A1I2LV14_9BACI</name>
<proteinExistence type="predicted"/>
<feature type="domain" description="DUF6933" evidence="1">
    <location>
        <begin position="4"/>
        <end position="157"/>
    </location>
</feature>
<dbReference type="EMBL" id="FOOG01000010">
    <property type="protein sequence ID" value="SFF82289.1"/>
    <property type="molecule type" value="Genomic_DNA"/>
</dbReference>
<gene>
    <name evidence="2" type="ORF">SAMN05216353_11043</name>
</gene>
<dbReference type="OrthoDB" id="9801392at2"/>
<protein>
    <recommendedName>
        <fullName evidence="1">DUF6933 domain-containing protein</fullName>
    </recommendedName>
</protein>
<reference evidence="3" key="1">
    <citation type="submission" date="2016-10" db="EMBL/GenBank/DDBJ databases">
        <authorList>
            <person name="Varghese N."/>
            <person name="Submissions S."/>
        </authorList>
    </citation>
    <scope>NUCLEOTIDE SEQUENCE [LARGE SCALE GENOMIC DNA]</scope>
    <source>
        <strain evidence="3">FP5</strain>
    </source>
</reference>
<organism evidence="2 3">
    <name type="scientific">Halobacillus alkaliphilus</name>
    <dbReference type="NCBI Taxonomy" id="396056"/>
    <lineage>
        <taxon>Bacteria</taxon>
        <taxon>Bacillati</taxon>
        <taxon>Bacillota</taxon>
        <taxon>Bacilli</taxon>
        <taxon>Bacillales</taxon>
        <taxon>Bacillaceae</taxon>
        <taxon>Halobacillus</taxon>
    </lineage>
</organism>
<evidence type="ECO:0000313" key="2">
    <source>
        <dbReference type="EMBL" id="SFF82289.1"/>
    </source>
</evidence>
<dbReference type="RefSeq" id="WP_089751518.1">
    <property type="nucleotide sequence ID" value="NZ_FOOG01000010.1"/>
</dbReference>
<dbReference type="Proteomes" id="UP000198897">
    <property type="component" value="Unassembled WGS sequence"/>
</dbReference>
<accession>A0A1I2LV14</accession>
<dbReference type="InterPro" id="IPR053864">
    <property type="entry name" value="DUF6933"/>
</dbReference>